<protein>
    <submittedName>
        <fullName evidence="1">Uncharacterized protein</fullName>
    </submittedName>
</protein>
<dbReference type="RefSeq" id="WP_032817898.1">
    <property type="nucleotide sequence ID" value="NZ_CABIHU010000066.1"/>
</dbReference>
<gene>
    <name evidence="1" type="ORF">CH64_1723</name>
</gene>
<evidence type="ECO:0000313" key="2">
    <source>
        <dbReference type="Proteomes" id="UP000031914"/>
    </source>
</evidence>
<proteinExistence type="predicted"/>
<sequence length="158" mass="18378">MRKKIAQYLGFAICLGIAFGLGIGRVYFYVHPMNNIEGYWEINYDFNKSDKNYHVFSRVSILNREISSSADVYDDDNLIRARRNIVFNVLDVGDNIFIGKVSYLSMVNDDDSYLYDFLNTPYAVSHPVFYKINENTLLMEQSQGHPVNNLRLLTRVNR</sequence>
<reference evidence="1 2" key="1">
    <citation type="journal article" date="2015" name="Genome Announc.">
        <title>Thirty-Two Complete Genome Assemblies of Nine Yersinia Species, Including Y. pestis, Y. pseudotuberculosis, and Y. enterocolitica.</title>
        <authorList>
            <person name="Johnson S.L."/>
            <person name="Daligault H.E."/>
            <person name="Davenport K.W."/>
            <person name="Jaissle J."/>
            <person name="Frey K.G."/>
            <person name="Ladner J.T."/>
            <person name="Broomall S.M."/>
            <person name="Bishop-Lilly K.A."/>
            <person name="Bruce D.C."/>
            <person name="Coyne S.R."/>
            <person name="Gibbons H.S."/>
            <person name="Lo C.C."/>
            <person name="Munk A.C."/>
            <person name="Rosenzweig C.N."/>
            <person name="Koroleva G.I."/>
            <person name="Palacios G.F."/>
            <person name="Redden C.L."/>
            <person name="Xu Y."/>
            <person name="Minogue T.D."/>
            <person name="Chain P.S."/>
        </authorList>
    </citation>
    <scope>NUCLEOTIDE SEQUENCE [LARGE SCALE GENOMIC DNA]</scope>
    <source>
        <strain evidence="1 2">YRA</strain>
    </source>
</reference>
<evidence type="ECO:0000313" key="1">
    <source>
        <dbReference type="EMBL" id="AJJ09069.1"/>
    </source>
</evidence>
<accession>A0ABM5S794</accession>
<dbReference type="GeneID" id="45567037"/>
<keyword evidence="2" id="KW-1185">Reference proteome</keyword>
<name>A0ABM5S794_YERRO</name>
<dbReference type="EMBL" id="CP009787">
    <property type="protein sequence ID" value="AJJ09069.1"/>
    <property type="molecule type" value="Genomic_DNA"/>
</dbReference>
<dbReference type="Proteomes" id="UP000031914">
    <property type="component" value="Chromosome"/>
</dbReference>
<organism evidence="1 2">
    <name type="scientific">Yersinia rohdei</name>
    <dbReference type="NCBI Taxonomy" id="29485"/>
    <lineage>
        <taxon>Bacteria</taxon>
        <taxon>Pseudomonadati</taxon>
        <taxon>Pseudomonadota</taxon>
        <taxon>Gammaproteobacteria</taxon>
        <taxon>Enterobacterales</taxon>
        <taxon>Yersiniaceae</taxon>
        <taxon>Yersinia</taxon>
    </lineage>
</organism>